<sequence length="57" mass="6297">MQRESERWHTLGEHLAELDDALADLRAHTTMDAELATALPARRPAAATAARETADDR</sequence>
<evidence type="ECO:0000313" key="2">
    <source>
        <dbReference type="Proteomes" id="UP001230328"/>
    </source>
</evidence>
<protein>
    <submittedName>
        <fullName evidence="1">Uncharacterized protein</fullName>
    </submittedName>
</protein>
<name>A0ABU0T8M5_9ACTN</name>
<dbReference type="EMBL" id="JAUSZI010000002">
    <property type="protein sequence ID" value="MDQ1031992.1"/>
    <property type="molecule type" value="Genomic_DNA"/>
</dbReference>
<gene>
    <name evidence="1" type="ORF">QF035_009574</name>
</gene>
<dbReference type="RefSeq" id="WP_307528488.1">
    <property type="nucleotide sequence ID" value="NZ_JAUSZI010000002.1"/>
</dbReference>
<evidence type="ECO:0000313" key="1">
    <source>
        <dbReference type="EMBL" id="MDQ1031992.1"/>
    </source>
</evidence>
<keyword evidence="2" id="KW-1185">Reference proteome</keyword>
<accession>A0ABU0T8M5</accession>
<reference evidence="1 2" key="1">
    <citation type="submission" date="2023-07" db="EMBL/GenBank/DDBJ databases">
        <title>Comparative genomics of wheat-associated soil bacteria to identify genetic determinants of phenazine resistance.</title>
        <authorList>
            <person name="Mouncey N."/>
        </authorList>
    </citation>
    <scope>NUCLEOTIDE SEQUENCE [LARGE SCALE GENOMIC DNA]</scope>
    <source>
        <strain evidence="1 2">V2I4</strain>
    </source>
</reference>
<comment type="caution">
    <text evidence="1">The sequence shown here is derived from an EMBL/GenBank/DDBJ whole genome shotgun (WGS) entry which is preliminary data.</text>
</comment>
<proteinExistence type="predicted"/>
<dbReference type="Proteomes" id="UP001230328">
    <property type="component" value="Unassembled WGS sequence"/>
</dbReference>
<organism evidence="1 2">
    <name type="scientific">Streptomyces umbrinus</name>
    <dbReference type="NCBI Taxonomy" id="67370"/>
    <lineage>
        <taxon>Bacteria</taxon>
        <taxon>Bacillati</taxon>
        <taxon>Actinomycetota</taxon>
        <taxon>Actinomycetes</taxon>
        <taxon>Kitasatosporales</taxon>
        <taxon>Streptomycetaceae</taxon>
        <taxon>Streptomyces</taxon>
        <taxon>Streptomyces phaeochromogenes group</taxon>
    </lineage>
</organism>